<evidence type="ECO:0000256" key="2">
    <source>
        <dbReference type="ARBA" id="ARBA00006739"/>
    </source>
</evidence>
<evidence type="ECO:0000313" key="8">
    <source>
        <dbReference type="Proteomes" id="UP001180845"/>
    </source>
</evidence>
<dbReference type="GO" id="GO:0016757">
    <property type="term" value="F:glycosyltransferase activity"/>
    <property type="evidence" value="ECO:0007669"/>
    <property type="project" value="UniProtKB-KW"/>
</dbReference>
<feature type="compositionally biased region" description="Low complexity" evidence="5">
    <location>
        <begin position="1"/>
        <end position="17"/>
    </location>
</feature>
<comment type="pathway">
    <text evidence="1">Cell wall biogenesis; cell wall polysaccharide biosynthesis.</text>
</comment>
<gene>
    <name evidence="7" type="ORF">JOF55_000426</name>
</gene>
<comment type="caution">
    <text evidence="7">The sequence shown here is derived from an EMBL/GenBank/DDBJ whole genome shotgun (WGS) entry which is preliminary data.</text>
</comment>
<organism evidence="7 8">
    <name type="scientific">Haloactinomyces albus</name>
    <dbReference type="NCBI Taxonomy" id="1352928"/>
    <lineage>
        <taxon>Bacteria</taxon>
        <taxon>Bacillati</taxon>
        <taxon>Actinomycetota</taxon>
        <taxon>Actinomycetes</taxon>
        <taxon>Actinopolysporales</taxon>
        <taxon>Actinopolysporaceae</taxon>
        <taxon>Haloactinomyces</taxon>
    </lineage>
</organism>
<evidence type="ECO:0000313" key="7">
    <source>
        <dbReference type="EMBL" id="MDR7300245.1"/>
    </source>
</evidence>
<keyword evidence="8" id="KW-1185">Reference proteome</keyword>
<accession>A0AAE3ZAC4</accession>
<reference evidence="7" key="1">
    <citation type="submission" date="2023-07" db="EMBL/GenBank/DDBJ databases">
        <title>Sequencing the genomes of 1000 actinobacteria strains.</title>
        <authorList>
            <person name="Klenk H.-P."/>
        </authorList>
    </citation>
    <scope>NUCLEOTIDE SEQUENCE</scope>
    <source>
        <strain evidence="7">DSM 45977</strain>
    </source>
</reference>
<dbReference type="Proteomes" id="UP001180845">
    <property type="component" value="Unassembled WGS sequence"/>
</dbReference>
<dbReference type="PANTHER" id="PTHR43179:SF12">
    <property type="entry name" value="GALACTOFURANOSYLTRANSFERASE GLFT2"/>
    <property type="match status" value="1"/>
</dbReference>
<keyword evidence="4" id="KW-0808">Transferase</keyword>
<feature type="domain" description="Glycosyltransferase 2-like" evidence="6">
    <location>
        <begin position="26"/>
        <end position="184"/>
    </location>
</feature>
<protein>
    <submittedName>
        <fullName evidence="7">GT2 family glycosyltransferase</fullName>
    </submittedName>
</protein>
<dbReference type="AlphaFoldDB" id="A0AAE3ZAC4"/>
<dbReference type="Pfam" id="PF00535">
    <property type="entry name" value="Glycos_transf_2"/>
    <property type="match status" value="1"/>
</dbReference>
<dbReference type="InterPro" id="IPR001173">
    <property type="entry name" value="Glyco_trans_2-like"/>
</dbReference>
<keyword evidence="3" id="KW-0328">Glycosyltransferase</keyword>
<comment type="similarity">
    <text evidence="2">Belongs to the glycosyltransferase 2 family.</text>
</comment>
<dbReference type="Gene3D" id="3.90.550.10">
    <property type="entry name" value="Spore Coat Polysaccharide Biosynthesis Protein SpsA, Chain A"/>
    <property type="match status" value="1"/>
</dbReference>
<sequence length="310" mass="34150">MSHGAQQQQQHAPAQSAMRESAARTTVVIATRNRVAQLVTTLRQHRKCTPDSPIIVVDNASTDGTAHTVRHEFPHVRLLRTPRNMGAAARNLGVLCARTPYIAFSDDDSWWEADSLQRTEQALDAHPRLGLIAARTLVGPDNRPDPITEAMAHSPLHSDRALPGPPILGFLACAAAVRRAAFLEVGGFSSLLFFVAEERLLSYDLAAAGWSLAYLDTVVTHHHPAADRPDNQQRHSTERRNRALIAWMRRPRREAIAATRALLRESPNSTTALTALGGLLRRLPRALAQRHTLPAEVEQQIAALRTARPE</sequence>
<feature type="region of interest" description="Disordered" evidence="5">
    <location>
        <begin position="1"/>
        <end position="23"/>
    </location>
</feature>
<evidence type="ECO:0000256" key="4">
    <source>
        <dbReference type="ARBA" id="ARBA00022679"/>
    </source>
</evidence>
<dbReference type="PANTHER" id="PTHR43179">
    <property type="entry name" value="RHAMNOSYLTRANSFERASE WBBL"/>
    <property type="match status" value="1"/>
</dbReference>
<name>A0AAE3ZAC4_9ACTN</name>
<evidence type="ECO:0000256" key="3">
    <source>
        <dbReference type="ARBA" id="ARBA00022676"/>
    </source>
</evidence>
<evidence type="ECO:0000256" key="1">
    <source>
        <dbReference type="ARBA" id="ARBA00004776"/>
    </source>
</evidence>
<dbReference type="SUPFAM" id="SSF53448">
    <property type="entry name" value="Nucleotide-diphospho-sugar transferases"/>
    <property type="match status" value="1"/>
</dbReference>
<evidence type="ECO:0000259" key="6">
    <source>
        <dbReference type="Pfam" id="PF00535"/>
    </source>
</evidence>
<dbReference type="InterPro" id="IPR029044">
    <property type="entry name" value="Nucleotide-diphossugar_trans"/>
</dbReference>
<evidence type="ECO:0000256" key="5">
    <source>
        <dbReference type="SAM" id="MobiDB-lite"/>
    </source>
</evidence>
<proteinExistence type="inferred from homology"/>
<dbReference type="EMBL" id="JAVDXW010000001">
    <property type="protein sequence ID" value="MDR7300245.1"/>
    <property type="molecule type" value="Genomic_DNA"/>
</dbReference>